<comment type="caution">
    <text evidence="1">The sequence shown here is derived from an EMBL/GenBank/DDBJ whole genome shotgun (WGS) entry which is preliminary data.</text>
</comment>
<reference evidence="1 2" key="1">
    <citation type="journal article" date="2019" name="Int. J. Syst. Evol. Microbiol.">
        <title>The Global Catalogue of Microorganisms (GCM) 10K type strain sequencing project: providing services to taxonomists for standard genome sequencing and annotation.</title>
        <authorList>
            <consortium name="The Broad Institute Genomics Platform"/>
            <consortium name="The Broad Institute Genome Sequencing Center for Infectious Disease"/>
            <person name="Wu L."/>
            <person name="Ma J."/>
        </authorList>
    </citation>
    <scope>NUCLEOTIDE SEQUENCE [LARGE SCALE GENOMIC DNA]</scope>
    <source>
        <strain evidence="1 2">JCM 6833</strain>
    </source>
</reference>
<proteinExistence type="predicted"/>
<dbReference type="Proteomes" id="UP001501509">
    <property type="component" value="Unassembled WGS sequence"/>
</dbReference>
<dbReference type="EMBL" id="BAAATD010000013">
    <property type="protein sequence ID" value="GAA2628047.1"/>
    <property type="molecule type" value="Genomic_DNA"/>
</dbReference>
<organism evidence="1 2">
    <name type="scientific">Actinomadura fulvescens</name>
    <dbReference type="NCBI Taxonomy" id="46160"/>
    <lineage>
        <taxon>Bacteria</taxon>
        <taxon>Bacillati</taxon>
        <taxon>Actinomycetota</taxon>
        <taxon>Actinomycetes</taxon>
        <taxon>Streptosporangiales</taxon>
        <taxon>Thermomonosporaceae</taxon>
        <taxon>Actinomadura</taxon>
    </lineage>
</organism>
<sequence length="81" mass="8843">MGIRTHIALASGITMSVVDPRSLDVFEEGEVTDITRALVISDPGNMEQWVVLDNRTAEHPERGQDLDQQLAVARTIAKDAA</sequence>
<name>A0ABN3QJE1_9ACTN</name>
<accession>A0ABN3QJE1</accession>
<gene>
    <name evidence="1" type="ORF">GCM10010411_76620</name>
</gene>
<evidence type="ECO:0000313" key="2">
    <source>
        <dbReference type="Proteomes" id="UP001501509"/>
    </source>
</evidence>
<keyword evidence="2" id="KW-1185">Reference proteome</keyword>
<dbReference type="RefSeq" id="WP_344547393.1">
    <property type="nucleotide sequence ID" value="NZ_BAAATD010000013.1"/>
</dbReference>
<protein>
    <submittedName>
        <fullName evidence="1">Uncharacterized protein</fullName>
    </submittedName>
</protein>
<evidence type="ECO:0000313" key="1">
    <source>
        <dbReference type="EMBL" id="GAA2628047.1"/>
    </source>
</evidence>